<reference evidence="2 4" key="1">
    <citation type="journal article" date="2012" name="Nature">
        <title>Algal genomes reveal evolutionary mosaicism and the fate of nucleomorphs.</title>
        <authorList>
            <consortium name="DOE Joint Genome Institute"/>
            <person name="Curtis B.A."/>
            <person name="Tanifuji G."/>
            <person name="Burki F."/>
            <person name="Gruber A."/>
            <person name="Irimia M."/>
            <person name="Maruyama S."/>
            <person name="Arias M.C."/>
            <person name="Ball S.G."/>
            <person name="Gile G.H."/>
            <person name="Hirakawa Y."/>
            <person name="Hopkins J.F."/>
            <person name="Kuo A."/>
            <person name="Rensing S.A."/>
            <person name="Schmutz J."/>
            <person name="Symeonidi A."/>
            <person name="Elias M."/>
            <person name="Eveleigh R.J."/>
            <person name="Herman E.K."/>
            <person name="Klute M.J."/>
            <person name="Nakayama T."/>
            <person name="Obornik M."/>
            <person name="Reyes-Prieto A."/>
            <person name="Armbrust E.V."/>
            <person name="Aves S.J."/>
            <person name="Beiko R.G."/>
            <person name="Coutinho P."/>
            <person name="Dacks J.B."/>
            <person name="Durnford D.G."/>
            <person name="Fast N.M."/>
            <person name="Green B.R."/>
            <person name="Grisdale C.J."/>
            <person name="Hempel F."/>
            <person name="Henrissat B."/>
            <person name="Hoppner M.P."/>
            <person name="Ishida K."/>
            <person name="Kim E."/>
            <person name="Koreny L."/>
            <person name="Kroth P.G."/>
            <person name="Liu Y."/>
            <person name="Malik S.B."/>
            <person name="Maier U.G."/>
            <person name="McRose D."/>
            <person name="Mock T."/>
            <person name="Neilson J.A."/>
            <person name="Onodera N.T."/>
            <person name="Poole A.M."/>
            <person name="Pritham E.J."/>
            <person name="Richards T.A."/>
            <person name="Rocap G."/>
            <person name="Roy S.W."/>
            <person name="Sarai C."/>
            <person name="Schaack S."/>
            <person name="Shirato S."/>
            <person name="Slamovits C.H."/>
            <person name="Spencer D.F."/>
            <person name="Suzuki S."/>
            <person name="Worden A.Z."/>
            <person name="Zauner S."/>
            <person name="Barry K."/>
            <person name="Bell C."/>
            <person name="Bharti A.K."/>
            <person name="Crow J.A."/>
            <person name="Grimwood J."/>
            <person name="Kramer R."/>
            <person name="Lindquist E."/>
            <person name="Lucas S."/>
            <person name="Salamov A."/>
            <person name="McFadden G.I."/>
            <person name="Lane C.E."/>
            <person name="Keeling P.J."/>
            <person name="Gray M.W."/>
            <person name="Grigoriev I.V."/>
            <person name="Archibald J.M."/>
        </authorList>
    </citation>
    <scope>NUCLEOTIDE SEQUENCE</scope>
    <source>
        <strain evidence="2 4">CCMP2712</strain>
    </source>
</reference>
<proteinExistence type="predicted"/>
<feature type="region of interest" description="Disordered" evidence="1">
    <location>
        <begin position="1"/>
        <end position="47"/>
    </location>
</feature>
<dbReference type="AlphaFoldDB" id="L1IRM9"/>
<reference evidence="4" key="2">
    <citation type="submission" date="2012-11" db="EMBL/GenBank/DDBJ databases">
        <authorList>
            <person name="Kuo A."/>
            <person name="Curtis B.A."/>
            <person name="Tanifuji G."/>
            <person name="Burki F."/>
            <person name="Gruber A."/>
            <person name="Irimia M."/>
            <person name="Maruyama S."/>
            <person name="Arias M.C."/>
            <person name="Ball S.G."/>
            <person name="Gile G.H."/>
            <person name="Hirakawa Y."/>
            <person name="Hopkins J.F."/>
            <person name="Rensing S.A."/>
            <person name="Schmutz J."/>
            <person name="Symeonidi A."/>
            <person name="Elias M."/>
            <person name="Eveleigh R.J."/>
            <person name="Herman E.K."/>
            <person name="Klute M.J."/>
            <person name="Nakayama T."/>
            <person name="Obornik M."/>
            <person name="Reyes-Prieto A."/>
            <person name="Armbrust E.V."/>
            <person name="Aves S.J."/>
            <person name="Beiko R.G."/>
            <person name="Coutinho P."/>
            <person name="Dacks J.B."/>
            <person name="Durnford D.G."/>
            <person name="Fast N.M."/>
            <person name="Green B.R."/>
            <person name="Grisdale C."/>
            <person name="Hempe F."/>
            <person name="Henrissat B."/>
            <person name="Hoppner M.P."/>
            <person name="Ishida K.-I."/>
            <person name="Kim E."/>
            <person name="Koreny L."/>
            <person name="Kroth P.G."/>
            <person name="Liu Y."/>
            <person name="Malik S.-B."/>
            <person name="Maier U.G."/>
            <person name="McRose D."/>
            <person name="Mock T."/>
            <person name="Neilson J.A."/>
            <person name="Onodera N.T."/>
            <person name="Poole A.M."/>
            <person name="Pritham E.J."/>
            <person name="Richards T.A."/>
            <person name="Rocap G."/>
            <person name="Roy S.W."/>
            <person name="Sarai C."/>
            <person name="Schaack S."/>
            <person name="Shirato S."/>
            <person name="Slamovits C.H."/>
            <person name="Spencer D.F."/>
            <person name="Suzuki S."/>
            <person name="Worden A.Z."/>
            <person name="Zauner S."/>
            <person name="Barry K."/>
            <person name="Bell C."/>
            <person name="Bharti A.K."/>
            <person name="Crow J.A."/>
            <person name="Grimwood J."/>
            <person name="Kramer R."/>
            <person name="Lindquist E."/>
            <person name="Lucas S."/>
            <person name="Salamov A."/>
            <person name="McFadden G.I."/>
            <person name="Lane C.E."/>
            <person name="Keeling P.J."/>
            <person name="Gray M.W."/>
            <person name="Grigoriev I.V."/>
            <person name="Archibald J.M."/>
        </authorList>
    </citation>
    <scope>NUCLEOTIDE SEQUENCE</scope>
    <source>
        <strain evidence="4">CCMP2712</strain>
    </source>
</reference>
<dbReference type="Proteomes" id="UP000011087">
    <property type="component" value="Unassembled WGS sequence"/>
</dbReference>
<feature type="compositionally biased region" description="Basic and acidic residues" evidence="1">
    <location>
        <begin position="37"/>
        <end position="46"/>
    </location>
</feature>
<dbReference type="KEGG" id="gtt:GUITHDRAFT_154611"/>
<evidence type="ECO:0000313" key="4">
    <source>
        <dbReference type="Proteomes" id="UP000011087"/>
    </source>
</evidence>
<protein>
    <submittedName>
        <fullName evidence="2 3">Uncharacterized protein</fullName>
    </submittedName>
</protein>
<feature type="compositionally biased region" description="Basic and acidic residues" evidence="1">
    <location>
        <begin position="20"/>
        <end position="29"/>
    </location>
</feature>
<dbReference type="PaxDb" id="55529-EKX38742"/>
<evidence type="ECO:0000313" key="2">
    <source>
        <dbReference type="EMBL" id="EKX38742.1"/>
    </source>
</evidence>
<dbReference type="RefSeq" id="XP_005825722.1">
    <property type="nucleotide sequence ID" value="XM_005825665.1"/>
</dbReference>
<gene>
    <name evidence="2" type="ORF">GUITHDRAFT_154611</name>
</gene>
<dbReference type="HOGENOM" id="CLU_2547392_0_0_1"/>
<sequence length="83" mass="9089">MRREGRRAGAEAEVEGAEGAAEKGAEGDKSYTSNSRECVDGTRETSKQVSLKQNLHPLLVLLLRKMTPVSRYIRKPTSGCIGR</sequence>
<reference evidence="3" key="3">
    <citation type="submission" date="2016-03" db="UniProtKB">
        <authorList>
            <consortium name="EnsemblProtists"/>
        </authorList>
    </citation>
    <scope>IDENTIFICATION</scope>
</reference>
<dbReference type="EMBL" id="JH993045">
    <property type="protein sequence ID" value="EKX38742.1"/>
    <property type="molecule type" value="Genomic_DNA"/>
</dbReference>
<dbReference type="EnsemblProtists" id="EKX38742">
    <property type="protein sequence ID" value="EKX38742"/>
    <property type="gene ID" value="GUITHDRAFT_154611"/>
</dbReference>
<keyword evidence="4" id="KW-1185">Reference proteome</keyword>
<evidence type="ECO:0000313" key="3">
    <source>
        <dbReference type="EnsemblProtists" id="EKX38742"/>
    </source>
</evidence>
<feature type="compositionally biased region" description="Basic and acidic residues" evidence="1">
    <location>
        <begin position="1"/>
        <end position="10"/>
    </location>
</feature>
<accession>L1IRM9</accession>
<name>L1IRM9_GUITC</name>
<dbReference type="GeneID" id="17295510"/>
<organism evidence="2">
    <name type="scientific">Guillardia theta (strain CCMP2712)</name>
    <name type="common">Cryptophyte</name>
    <dbReference type="NCBI Taxonomy" id="905079"/>
    <lineage>
        <taxon>Eukaryota</taxon>
        <taxon>Cryptophyceae</taxon>
        <taxon>Pyrenomonadales</taxon>
        <taxon>Geminigeraceae</taxon>
        <taxon>Guillardia</taxon>
    </lineage>
</organism>
<evidence type="ECO:0000256" key="1">
    <source>
        <dbReference type="SAM" id="MobiDB-lite"/>
    </source>
</evidence>